<dbReference type="Pfam" id="PF00753">
    <property type="entry name" value="Lactamase_B"/>
    <property type="match status" value="1"/>
</dbReference>
<keyword evidence="3" id="KW-1185">Reference proteome</keyword>
<dbReference type="Proteomes" id="UP001596547">
    <property type="component" value="Unassembled WGS sequence"/>
</dbReference>
<dbReference type="InterPro" id="IPR001279">
    <property type="entry name" value="Metallo-B-lactamas"/>
</dbReference>
<name>A0ABD6A6I9_9EURY</name>
<dbReference type="EMBL" id="JBHTBF010000001">
    <property type="protein sequence ID" value="MFC7315922.1"/>
    <property type="molecule type" value="Genomic_DNA"/>
</dbReference>
<dbReference type="AlphaFoldDB" id="A0ABD6A6I9"/>
<dbReference type="Gene3D" id="3.60.15.10">
    <property type="entry name" value="Ribonuclease Z/Hydroxyacylglutathione hydrolase-like"/>
    <property type="match status" value="1"/>
</dbReference>
<dbReference type="SUPFAM" id="SSF56281">
    <property type="entry name" value="Metallo-hydrolase/oxidoreductase"/>
    <property type="match status" value="1"/>
</dbReference>
<dbReference type="RefSeq" id="WP_276305323.1">
    <property type="nucleotide sequence ID" value="NZ_CP119992.1"/>
</dbReference>
<accession>A0ABD6A6I9</accession>
<dbReference type="SMART" id="SM00849">
    <property type="entry name" value="Lactamase_B"/>
    <property type="match status" value="1"/>
</dbReference>
<proteinExistence type="predicted"/>
<organism evidence="2 3">
    <name type="scientific">Halomarina halobia</name>
    <dbReference type="NCBI Taxonomy" id="3033386"/>
    <lineage>
        <taxon>Archaea</taxon>
        <taxon>Methanobacteriati</taxon>
        <taxon>Methanobacteriota</taxon>
        <taxon>Stenosarchaea group</taxon>
        <taxon>Halobacteria</taxon>
        <taxon>Halobacteriales</taxon>
        <taxon>Natronomonadaceae</taxon>
        <taxon>Halomarina</taxon>
    </lineage>
</organism>
<gene>
    <name evidence="2" type="ORF">ACFQPE_03815</name>
</gene>
<dbReference type="InterPro" id="IPR050855">
    <property type="entry name" value="NDM-1-like"/>
</dbReference>
<evidence type="ECO:0000259" key="1">
    <source>
        <dbReference type="SMART" id="SM00849"/>
    </source>
</evidence>
<reference evidence="2 3" key="1">
    <citation type="journal article" date="2019" name="Int. J. Syst. Evol. Microbiol.">
        <title>The Global Catalogue of Microorganisms (GCM) 10K type strain sequencing project: providing services to taxonomists for standard genome sequencing and annotation.</title>
        <authorList>
            <consortium name="The Broad Institute Genomics Platform"/>
            <consortium name="The Broad Institute Genome Sequencing Center for Infectious Disease"/>
            <person name="Wu L."/>
            <person name="Ma J."/>
        </authorList>
    </citation>
    <scope>NUCLEOTIDE SEQUENCE [LARGE SCALE GENOMIC DNA]</scope>
    <source>
        <strain evidence="2 3">PSR21</strain>
    </source>
</reference>
<evidence type="ECO:0000313" key="2">
    <source>
        <dbReference type="EMBL" id="MFC7315922.1"/>
    </source>
</evidence>
<sequence length="324" mass="34745">MTDRRSDAPPAVHRIEFDVDWPPGHVASYLVDCDEPTLIDAGMPGPDAERVLRERLADCGRDLADVEHLVLTHPHVDHVGQVGAVVEAADPTVYAPAGIRERFDRDPDDLAAAVRANAVGAGLTDDALSTAVSMAVDSLERNRELLPPGDVDAWVVDGERVEVGGTPVEVIHTPGHQADHCCFRVELGEPTLVSGDAAIEPFRPVAIHVGLDRGVEDAIAAFYGALDRLAAVDVARVYPAHGPVHDDLAGAVARDRASLDRTLDRTRERVEAGAETAAEIARERAGDRDIAYIIAEVVGALRHLEAAGRIAATVEDGVRRYRPR</sequence>
<protein>
    <submittedName>
        <fullName evidence="2">MBL fold metallo-hydrolase</fullName>
    </submittedName>
</protein>
<dbReference type="PANTHER" id="PTHR42951">
    <property type="entry name" value="METALLO-BETA-LACTAMASE DOMAIN-CONTAINING"/>
    <property type="match status" value="1"/>
</dbReference>
<feature type="domain" description="Metallo-beta-lactamase" evidence="1">
    <location>
        <begin position="25"/>
        <end position="241"/>
    </location>
</feature>
<dbReference type="InterPro" id="IPR036866">
    <property type="entry name" value="RibonucZ/Hydroxyglut_hydro"/>
</dbReference>
<evidence type="ECO:0000313" key="3">
    <source>
        <dbReference type="Proteomes" id="UP001596547"/>
    </source>
</evidence>
<comment type="caution">
    <text evidence="2">The sequence shown here is derived from an EMBL/GenBank/DDBJ whole genome shotgun (WGS) entry which is preliminary data.</text>
</comment>
<dbReference type="GeneID" id="79314901"/>